<protein>
    <recommendedName>
        <fullName evidence="5">Cyclic nucleotide-gated ion channel 1-like</fullName>
    </recommendedName>
</protein>
<dbReference type="GO" id="GO:0034220">
    <property type="term" value="P:monoatomic ion transmembrane transport"/>
    <property type="evidence" value="ECO:0007669"/>
    <property type="project" value="UniProtKB-KW"/>
</dbReference>
<keyword evidence="1" id="KW-0813">Transport</keyword>
<evidence type="ECO:0000313" key="4">
    <source>
        <dbReference type="Proteomes" id="UP001457282"/>
    </source>
</evidence>
<feature type="transmembrane region" description="Helical" evidence="2">
    <location>
        <begin position="322"/>
        <end position="344"/>
    </location>
</feature>
<dbReference type="PANTHER" id="PTHR45651:SF68">
    <property type="entry name" value="ION TRANSPORT DOMAIN-CONTAINING PROTEIN"/>
    <property type="match status" value="1"/>
</dbReference>
<feature type="transmembrane region" description="Helical" evidence="2">
    <location>
        <begin position="156"/>
        <end position="179"/>
    </location>
</feature>
<dbReference type="Proteomes" id="UP001457282">
    <property type="component" value="Unassembled WGS sequence"/>
</dbReference>
<evidence type="ECO:0008006" key="5">
    <source>
        <dbReference type="Google" id="ProtNLM"/>
    </source>
</evidence>
<keyword evidence="2" id="KW-0812">Transmembrane</keyword>
<keyword evidence="4" id="KW-1185">Reference proteome</keyword>
<keyword evidence="2" id="KW-0472">Membrane</keyword>
<evidence type="ECO:0000256" key="1">
    <source>
        <dbReference type="ARBA" id="ARBA00023303"/>
    </source>
</evidence>
<comment type="caution">
    <text evidence="3">The sequence shown here is derived from an EMBL/GenBank/DDBJ whole genome shotgun (WGS) entry which is preliminary data.</text>
</comment>
<proteinExistence type="predicted"/>
<reference evidence="3 4" key="1">
    <citation type="journal article" date="2023" name="G3 (Bethesda)">
        <title>A chromosome-length genome assembly and annotation of blackberry (Rubus argutus, cv. 'Hillquist').</title>
        <authorList>
            <person name="Bruna T."/>
            <person name="Aryal R."/>
            <person name="Dudchenko O."/>
            <person name="Sargent D.J."/>
            <person name="Mead D."/>
            <person name="Buti M."/>
            <person name="Cavallini A."/>
            <person name="Hytonen T."/>
            <person name="Andres J."/>
            <person name="Pham M."/>
            <person name="Weisz D."/>
            <person name="Mascagni F."/>
            <person name="Usai G."/>
            <person name="Natali L."/>
            <person name="Bassil N."/>
            <person name="Fernandez G.E."/>
            <person name="Lomsadze A."/>
            <person name="Armour M."/>
            <person name="Olukolu B."/>
            <person name="Poorten T."/>
            <person name="Britton C."/>
            <person name="Davik J."/>
            <person name="Ashrafi H."/>
            <person name="Aiden E.L."/>
            <person name="Borodovsky M."/>
            <person name="Worthington M."/>
        </authorList>
    </citation>
    <scope>NUCLEOTIDE SEQUENCE [LARGE SCALE GENOMIC DNA]</scope>
    <source>
        <strain evidence="3">PI 553951</strain>
    </source>
</reference>
<keyword evidence="1" id="KW-0406">Ion transport</keyword>
<dbReference type="EMBL" id="JBEDUW010000201">
    <property type="protein sequence ID" value="KAK9904375.1"/>
    <property type="molecule type" value="Genomic_DNA"/>
</dbReference>
<feature type="transmembrane region" description="Helical" evidence="2">
    <location>
        <begin position="200"/>
        <end position="220"/>
    </location>
</feature>
<dbReference type="AlphaFoldDB" id="A0AAW1VND4"/>
<dbReference type="SUPFAM" id="SSF81324">
    <property type="entry name" value="Voltage-gated potassium channels"/>
    <property type="match status" value="1"/>
</dbReference>
<keyword evidence="1" id="KW-0407">Ion channel</keyword>
<organism evidence="3 4">
    <name type="scientific">Rubus argutus</name>
    <name type="common">Southern blackberry</name>
    <dbReference type="NCBI Taxonomy" id="59490"/>
    <lineage>
        <taxon>Eukaryota</taxon>
        <taxon>Viridiplantae</taxon>
        <taxon>Streptophyta</taxon>
        <taxon>Embryophyta</taxon>
        <taxon>Tracheophyta</taxon>
        <taxon>Spermatophyta</taxon>
        <taxon>Magnoliopsida</taxon>
        <taxon>eudicotyledons</taxon>
        <taxon>Gunneridae</taxon>
        <taxon>Pentapetalae</taxon>
        <taxon>rosids</taxon>
        <taxon>fabids</taxon>
        <taxon>Rosales</taxon>
        <taxon>Rosaceae</taxon>
        <taxon>Rosoideae</taxon>
        <taxon>Rosoideae incertae sedis</taxon>
        <taxon>Rubus</taxon>
    </lineage>
</organism>
<keyword evidence="2" id="KW-1133">Transmembrane helix</keyword>
<feature type="transmembrane region" description="Helical" evidence="2">
    <location>
        <begin position="48"/>
        <end position="72"/>
    </location>
</feature>
<sequence length="375" mass="43283">MISGEDPEERINRSRNRNFRNLKSVSEVAEEVVASQPGKKKRIASERLLPLVILKSSPIVILAISCVIAVFVDPLFFYLPIIDEKNKCIGMDTKLRNVVLILRSLTDIGFIGHSIHKIYEGVRKTRKDLDNDLPKTKGKPNRDERSKFAKALARKLSWHSIVIDFFAVLPIPQVVILAFRRIRHSSKKLKHKTGMWIKGLFYFFLYLLASHVLGAFWYYFSIQQETTCWYRACKKHSTRGCMFYCNENMTSRNTTFINSIDEFCLVDVPTNETTSFDFGIFLDSLKNGNTGSIHFAKKFFYSFWWGLRNLSNFGTNLQTSTYVWENCFAILISVIGLVLFLVLIGKVQTFISMKTEKSEERMKTLSLKEIEAQLC</sequence>
<accession>A0AAW1VND4</accession>
<evidence type="ECO:0000256" key="2">
    <source>
        <dbReference type="SAM" id="Phobius"/>
    </source>
</evidence>
<dbReference type="GO" id="GO:0016020">
    <property type="term" value="C:membrane"/>
    <property type="evidence" value="ECO:0007669"/>
    <property type="project" value="UniProtKB-SubCell"/>
</dbReference>
<evidence type="ECO:0000313" key="3">
    <source>
        <dbReference type="EMBL" id="KAK9904375.1"/>
    </source>
</evidence>
<name>A0AAW1VND4_RUBAR</name>
<gene>
    <name evidence="3" type="ORF">M0R45_000809</name>
</gene>
<dbReference type="PANTHER" id="PTHR45651">
    <property type="entry name" value="CYCLIC NUCLEOTIDE-GATED ION CHANNEL 15-RELATED-RELATED"/>
    <property type="match status" value="1"/>
</dbReference>